<evidence type="ECO:0000256" key="4">
    <source>
        <dbReference type="ARBA" id="ARBA00022553"/>
    </source>
</evidence>
<feature type="domain" description="Histidine kinase" evidence="14">
    <location>
        <begin position="275"/>
        <end position="497"/>
    </location>
</feature>
<dbReference type="Pfam" id="PF00672">
    <property type="entry name" value="HAMP"/>
    <property type="match status" value="1"/>
</dbReference>
<comment type="catalytic activity">
    <reaction evidence="1">
        <text>ATP + protein L-histidine = ADP + protein N-phospho-L-histidine.</text>
        <dbReference type="EC" id="2.7.13.3"/>
    </reaction>
</comment>
<feature type="modified residue" description="4-aspartylphosphate" evidence="12">
    <location>
        <position position="568"/>
    </location>
</feature>
<proteinExistence type="predicted"/>
<protein>
    <recommendedName>
        <fullName evidence="11">Sensory/regulatory protein RpfC</fullName>
        <ecNumber evidence="3">2.7.13.3</ecNumber>
    </recommendedName>
</protein>
<dbReference type="PROSITE" id="PS50885">
    <property type="entry name" value="HAMP"/>
    <property type="match status" value="1"/>
</dbReference>
<dbReference type="InterPro" id="IPR036890">
    <property type="entry name" value="HATPase_C_sf"/>
</dbReference>
<dbReference type="CDD" id="cd00082">
    <property type="entry name" value="HisKA"/>
    <property type="match status" value="1"/>
</dbReference>
<dbReference type="GO" id="GO:0000155">
    <property type="term" value="F:phosphorelay sensor kinase activity"/>
    <property type="evidence" value="ECO:0007669"/>
    <property type="project" value="InterPro"/>
</dbReference>
<keyword evidence="13" id="KW-1133">Transmembrane helix</keyword>
<dbReference type="SMART" id="SM00304">
    <property type="entry name" value="HAMP"/>
    <property type="match status" value="1"/>
</dbReference>
<dbReference type="InterPro" id="IPR036097">
    <property type="entry name" value="HisK_dim/P_sf"/>
</dbReference>
<evidence type="ECO:0000256" key="7">
    <source>
        <dbReference type="ARBA" id="ARBA00022777"/>
    </source>
</evidence>
<evidence type="ECO:0000259" key="15">
    <source>
        <dbReference type="PROSITE" id="PS50110"/>
    </source>
</evidence>
<keyword evidence="9" id="KW-0902">Two-component regulatory system</keyword>
<dbReference type="Proteomes" id="UP000186079">
    <property type="component" value="Unassembled WGS sequence"/>
</dbReference>
<keyword evidence="7 17" id="KW-0418">Kinase</keyword>
<dbReference type="SUPFAM" id="SSF52172">
    <property type="entry name" value="CheY-like"/>
    <property type="match status" value="1"/>
</dbReference>
<dbReference type="InterPro" id="IPR001789">
    <property type="entry name" value="Sig_transdc_resp-reg_receiver"/>
</dbReference>
<dbReference type="SMART" id="SM00387">
    <property type="entry name" value="HATPase_c"/>
    <property type="match status" value="1"/>
</dbReference>
<dbReference type="PRINTS" id="PR00344">
    <property type="entry name" value="BCTRLSENSOR"/>
</dbReference>
<evidence type="ECO:0000256" key="12">
    <source>
        <dbReference type="PROSITE-ProRule" id="PRU00169"/>
    </source>
</evidence>
<dbReference type="PROSITE" id="PS50109">
    <property type="entry name" value="HIS_KIN"/>
    <property type="match status" value="1"/>
</dbReference>
<name>A0A1N6R180_9PSED</name>
<organism evidence="17 18">
    <name type="scientific">Pseudomonas flexibilis</name>
    <dbReference type="NCBI Taxonomy" id="706570"/>
    <lineage>
        <taxon>Bacteria</taxon>
        <taxon>Pseudomonadati</taxon>
        <taxon>Pseudomonadota</taxon>
        <taxon>Gammaproteobacteria</taxon>
        <taxon>Pseudomonadales</taxon>
        <taxon>Pseudomonadaceae</taxon>
        <taxon>Pseudomonas</taxon>
    </lineage>
</organism>
<dbReference type="InterPro" id="IPR003594">
    <property type="entry name" value="HATPase_dom"/>
</dbReference>
<evidence type="ECO:0000256" key="1">
    <source>
        <dbReference type="ARBA" id="ARBA00000085"/>
    </source>
</evidence>
<dbReference type="SUPFAM" id="SSF47384">
    <property type="entry name" value="Homodimeric domain of signal transducing histidine kinase"/>
    <property type="match status" value="1"/>
</dbReference>
<dbReference type="SMART" id="SM00448">
    <property type="entry name" value="REC"/>
    <property type="match status" value="1"/>
</dbReference>
<evidence type="ECO:0000313" key="18">
    <source>
        <dbReference type="Proteomes" id="UP000186079"/>
    </source>
</evidence>
<dbReference type="AlphaFoldDB" id="A0A1N6R180"/>
<keyword evidence="13" id="KW-0812">Transmembrane</keyword>
<keyword evidence="4 12" id="KW-0597">Phosphoprotein</keyword>
<dbReference type="FunFam" id="1.10.287.130:FF:000002">
    <property type="entry name" value="Two-component osmosensing histidine kinase"/>
    <property type="match status" value="1"/>
</dbReference>
<dbReference type="PANTHER" id="PTHR45339:SF1">
    <property type="entry name" value="HYBRID SIGNAL TRANSDUCTION HISTIDINE KINASE J"/>
    <property type="match status" value="1"/>
</dbReference>
<dbReference type="InterPro" id="IPR003660">
    <property type="entry name" value="HAMP_dom"/>
</dbReference>
<feature type="transmembrane region" description="Helical" evidence="13">
    <location>
        <begin position="21"/>
        <end position="40"/>
    </location>
</feature>
<evidence type="ECO:0000256" key="6">
    <source>
        <dbReference type="ARBA" id="ARBA00022741"/>
    </source>
</evidence>
<dbReference type="Gene3D" id="1.10.287.130">
    <property type="match status" value="1"/>
</dbReference>
<dbReference type="EC" id="2.7.13.3" evidence="3"/>
<dbReference type="PROSITE" id="PS50110">
    <property type="entry name" value="RESPONSE_REGULATORY"/>
    <property type="match status" value="1"/>
</dbReference>
<evidence type="ECO:0000256" key="11">
    <source>
        <dbReference type="ARBA" id="ARBA00068150"/>
    </source>
</evidence>
<keyword evidence="6" id="KW-0547">Nucleotide-binding</keyword>
<dbReference type="FunFam" id="3.30.565.10:FF:000010">
    <property type="entry name" value="Sensor histidine kinase RcsC"/>
    <property type="match status" value="1"/>
</dbReference>
<keyword evidence="13" id="KW-0472">Membrane</keyword>
<dbReference type="EMBL" id="FTMC01000004">
    <property type="protein sequence ID" value="SIQ22567.1"/>
    <property type="molecule type" value="Genomic_DNA"/>
</dbReference>
<evidence type="ECO:0000256" key="2">
    <source>
        <dbReference type="ARBA" id="ARBA00004370"/>
    </source>
</evidence>
<dbReference type="Gene3D" id="3.40.50.2300">
    <property type="match status" value="1"/>
</dbReference>
<dbReference type="Pfam" id="PF00512">
    <property type="entry name" value="HisKA"/>
    <property type="match status" value="1"/>
</dbReference>
<dbReference type="CDD" id="cd17546">
    <property type="entry name" value="REC_hyHK_CKI1_RcsC-like"/>
    <property type="match status" value="1"/>
</dbReference>
<evidence type="ECO:0000256" key="13">
    <source>
        <dbReference type="SAM" id="Phobius"/>
    </source>
</evidence>
<evidence type="ECO:0000256" key="10">
    <source>
        <dbReference type="ARBA" id="ARBA00064003"/>
    </source>
</evidence>
<feature type="transmembrane region" description="Helical" evidence="13">
    <location>
        <begin position="170"/>
        <end position="189"/>
    </location>
</feature>
<dbReference type="Gene3D" id="3.30.565.10">
    <property type="entry name" value="Histidine kinase-like ATPase, C-terminal domain"/>
    <property type="match status" value="1"/>
</dbReference>
<keyword evidence="5" id="KW-0808">Transferase</keyword>
<comment type="subcellular location">
    <subcellularLocation>
        <location evidence="2">Membrane</location>
    </subcellularLocation>
</comment>
<evidence type="ECO:0000259" key="14">
    <source>
        <dbReference type="PROSITE" id="PS50109"/>
    </source>
</evidence>
<dbReference type="InterPro" id="IPR004358">
    <property type="entry name" value="Sig_transdc_His_kin-like_C"/>
</dbReference>
<dbReference type="GO" id="GO:0016020">
    <property type="term" value="C:membrane"/>
    <property type="evidence" value="ECO:0007669"/>
    <property type="project" value="UniProtKB-SubCell"/>
</dbReference>
<evidence type="ECO:0000256" key="3">
    <source>
        <dbReference type="ARBA" id="ARBA00012438"/>
    </source>
</evidence>
<feature type="domain" description="Response regulatory" evidence="15">
    <location>
        <begin position="519"/>
        <end position="635"/>
    </location>
</feature>
<dbReference type="Gene3D" id="6.10.340.10">
    <property type="match status" value="1"/>
</dbReference>
<dbReference type="CDD" id="cd16922">
    <property type="entry name" value="HATPase_EvgS-ArcB-TorS-like"/>
    <property type="match status" value="1"/>
</dbReference>
<evidence type="ECO:0000256" key="5">
    <source>
        <dbReference type="ARBA" id="ARBA00022679"/>
    </source>
</evidence>
<evidence type="ECO:0000313" key="17">
    <source>
        <dbReference type="EMBL" id="SIQ22567.1"/>
    </source>
</evidence>
<dbReference type="PANTHER" id="PTHR45339">
    <property type="entry name" value="HYBRID SIGNAL TRANSDUCTION HISTIDINE KINASE J"/>
    <property type="match status" value="1"/>
</dbReference>
<dbReference type="InterPro" id="IPR005467">
    <property type="entry name" value="His_kinase_dom"/>
</dbReference>
<accession>A0A1N6R180</accession>
<feature type="domain" description="HAMP" evidence="16">
    <location>
        <begin position="194"/>
        <end position="246"/>
    </location>
</feature>
<dbReference type="SMART" id="SM00388">
    <property type="entry name" value="HisKA"/>
    <property type="match status" value="1"/>
</dbReference>
<dbReference type="GO" id="GO:0005524">
    <property type="term" value="F:ATP binding"/>
    <property type="evidence" value="ECO:0007669"/>
    <property type="project" value="UniProtKB-KW"/>
</dbReference>
<gene>
    <name evidence="17" type="ORF">SAMN05421672_10493</name>
</gene>
<dbReference type="Pfam" id="PF00072">
    <property type="entry name" value="Response_reg"/>
    <property type="match status" value="1"/>
</dbReference>
<evidence type="ECO:0000256" key="8">
    <source>
        <dbReference type="ARBA" id="ARBA00022840"/>
    </source>
</evidence>
<evidence type="ECO:0000256" key="9">
    <source>
        <dbReference type="ARBA" id="ARBA00023012"/>
    </source>
</evidence>
<evidence type="ECO:0000259" key="16">
    <source>
        <dbReference type="PROSITE" id="PS50885"/>
    </source>
</evidence>
<comment type="subunit">
    <text evidence="10">At low DSF concentrations, interacts with RpfF.</text>
</comment>
<dbReference type="CDD" id="cd06225">
    <property type="entry name" value="HAMP"/>
    <property type="match status" value="1"/>
</dbReference>
<dbReference type="Pfam" id="PF02518">
    <property type="entry name" value="HATPase_c"/>
    <property type="match status" value="1"/>
</dbReference>
<reference evidence="17 18" key="1">
    <citation type="submission" date="2017-01" db="EMBL/GenBank/DDBJ databases">
        <authorList>
            <person name="Mah S.A."/>
            <person name="Swanson W.J."/>
            <person name="Moy G.W."/>
            <person name="Vacquier V.D."/>
        </authorList>
    </citation>
    <scope>NUCLEOTIDE SEQUENCE [LARGE SCALE GENOMIC DNA]</scope>
    <source>
        <strain evidence="17 18">ATCC 29606</strain>
    </source>
</reference>
<keyword evidence="8" id="KW-0067">ATP-binding</keyword>
<sequence length="646" mass="71331">MKRTPWHFFSWHSRNIHTRTLMVSLLPALALGLLLIAYFTHTRLQDLRAERDQVGQLIADQLAPATEFGVITGNPLVLESLLQGSLDTPYLRAVEVYDHNDRLLAVGGQPAAPNEANVSLYVASIRRQPIPLSDPFLPFGRDESSLTEERLGWVRVSMTDNPFSERQRQILISAGLLLAFALSFTLLLAQRLARGLSRPIGDMDRAVLSIGRGQQVALLPEPRIRELGDLARHINQLAVALATANREQQISIRQLTLAREEAEAANRAKSDFLAMMSHELRTPMNGVLGMLQLLETTPLDSEQAEYTALANESTEHLLKVINDILDFSRIERGSLDFEHIPFNLAELLQNTLQAFQPGAQQRGLSLEADTQPGLEDYEVRGDPTRLRQILVNLLGNALKFTERGGVRLEVRWQQVDESRLRLSCAVQDSGIGIEAERLARMFDPFQQADSSISRRYGGTGLGLSIARTLAEGMGGQLFARSQPGSGSTFTLELTLECSLQGANVPDREPLDAALGGGQHILIVEDNAVNQAVTQAMLRSLGYRISQAYTGREALQRAGSEQFDAILMDCQLPELDGLSATRVLRTLPGYAQVPVIALTANALPGDREACLAAGMNDYLAKPFKRADLQRLLLRWLTERKESPDGEC</sequence>
<dbReference type="InterPro" id="IPR003661">
    <property type="entry name" value="HisK_dim/P_dom"/>
</dbReference>
<dbReference type="SUPFAM" id="SSF55874">
    <property type="entry name" value="ATPase domain of HSP90 chaperone/DNA topoisomerase II/histidine kinase"/>
    <property type="match status" value="1"/>
</dbReference>
<dbReference type="InterPro" id="IPR011006">
    <property type="entry name" value="CheY-like_superfamily"/>
</dbReference>